<keyword evidence="3 6" id="KW-0808">Transferase</keyword>
<keyword evidence="4 6" id="KW-0012">Acyltransferase</keyword>
<gene>
    <name evidence="8" type="primary">fabD</name>
    <name evidence="8" type="ORF">GCM10008942_10170</name>
</gene>
<dbReference type="InterPro" id="IPR050858">
    <property type="entry name" value="Mal-CoA-ACP_Trans/PKS_FabD"/>
</dbReference>
<feature type="domain" description="Malonyl-CoA:ACP transacylase (MAT)" evidence="7">
    <location>
        <begin position="6"/>
        <end position="309"/>
    </location>
</feature>
<organism evidence="8 9">
    <name type="scientific">Rhizomicrobium electricum</name>
    <dbReference type="NCBI Taxonomy" id="480070"/>
    <lineage>
        <taxon>Bacteria</taxon>
        <taxon>Pseudomonadati</taxon>
        <taxon>Pseudomonadota</taxon>
        <taxon>Alphaproteobacteria</taxon>
        <taxon>Micropepsales</taxon>
        <taxon>Micropepsaceae</taxon>
        <taxon>Rhizomicrobium</taxon>
    </lineage>
</organism>
<evidence type="ECO:0000259" key="7">
    <source>
        <dbReference type="SMART" id="SM00827"/>
    </source>
</evidence>
<evidence type="ECO:0000256" key="4">
    <source>
        <dbReference type="ARBA" id="ARBA00023315"/>
    </source>
</evidence>
<comment type="catalytic activity">
    <reaction evidence="5 6">
        <text>holo-[ACP] + malonyl-CoA = malonyl-[ACP] + CoA</text>
        <dbReference type="Rhea" id="RHEA:41792"/>
        <dbReference type="Rhea" id="RHEA-COMP:9623"/>
        <dbReference type="Rhea" id="RHEA-COMP:9685"/>
        <dbReference type="ChEBI" id="CHEBI:57287"/>
        <dbReference type="ChEBI" id="CHEBI:57384"/>
        <dbReference type="ChEBI" id="CHEBI:64479"/>
        <dbReference type="ChEBI" id="CHEBI:78449"/>
        <dbReference type="EC" id="2.3.1.39"/>
    </reaction>
</comment>
<evidence type="ECO:0000256" key="5">
    <source>
        <dbReference type="ARBA" id="ARBA00048462"/>
    </source>
</evidence>
<evidence type="ECO:0000256" key="2">
    <source>
        <dbReference type="ARBA" id="ARBA00018953"/>
    </source>
</evidence>
<dbReference type="NCBIfam" id="TIGR00128">
    <property type="entry name" value="fabD"/>
    <property type="match status" value="1"/>
</dbReference>
<name>A0ABN1ECH6_9PROT</name>
<dbReference type="SUPFAM" id="SSF52151">
    <property type="entry name" value="FabD/lysophospholipase-like"/>
    <property type="match status" value="1"/>
</dbReference>
<comment type="caution">
    <text evidence="8">The sequence shown here is derived from an EMBL/GenBank/DDBJ whole genome shotgun (WGS) entry which is preliminary data.</text>
</comment>
<accession>A0ABN1ECH6</accession>
<dbReference type="SMART" id="SM00827">
    <property type="entry name" value="PKS_AT"/>
    <property type="match status" value="1"/>
</dbReference>
<dbReference type="SUPFAM" id="SSF55048">
    <property type="entry name" value="Probable ACP-binding domain of malonyl-CoA ACP transacylase"/>
    <property type="match status" value="1"/>
</dbReference>
<sequence>MTRAFIFPGQGSQAVGMGKVLADAFSSARDVFQEVDEALSQNLSRLMWEGPEADLVLTENAQPAIMAASIAVLRVMQREAGFELHTHGKLVAGHSLGEYSALCAAGAFSLADTARLLKIRGQAMQAAVRVGEGAMFALIGADVALAEEVAKEAVADAVEAHPVCVVANDNAPGQVVISGLKATVTRAGELAKVKGVKRALPLAVSAPFHCPMMQPAADKMAEALAAVTIQPPVVPVVANVTALPTAEPDAIRRLLVEQVTGRVRWRESVLSFRGLGVDTTVEFGGNKVLTGMVKRIDRDLANVSLDTPADIEAFARTL</sequence>
<dbReference type="PANTHER" id="PTHR42681">
    <property type="entry name" value="MALONYL-COA-ACYL CARRIER PROTEIN TRANSACYLASE, MITOCHONDRIAL"/>
    <property type="match status" value="1"/>
</dbReference>
<comment type="similarity">
    <text evidence="6">Belongs to the fabD family.</text>
</comment>
<dbReference type="InterPro" id="IPR024925">
    <property type="entry name" value="Malonyl_CoA-ACP_transAc"/>
</dbReference>
<dbReference type="EC" id="2.3.1.39" evidence="1 6"/>
<dbReference type="Pfam" id="PF00698">
    <property type="entry name" value="Acyl_transf_1"/>
    <property type="match status" value="1"/>
</dbReference>
<evidence type="ECO:0000256" key="1">
    <source>
        <dbReference type="ARBA" id="ARBA00013258"/>
    </source>
</evidence>
<keyword evidence="9" id="KW-1185">Reference proteome</keyword>
<evidence type="ECO:0000313" key="8">
    <source>
        <dbReference type="EMBL" id="GAA0563705.1"/>
    </source>
</evidence>
<dbReference type="InterPro" id="IPR016035">
    <property type="entry name" value="Acyl_Trfase/lysoPLipase"/>
</dbReference>
<reference evidence="8 9" key="1">
    <citation type="journal article" date="2019" name="Int. J. Syst. Evol. Microbiol.">
        <title>The Global Catalogue of Microorganisms (GCM) 10K type strain sequencing project: providing services to taxonomists for standard genome sequencing and annotation.</title>
        <authorList>
            <consortium name="The Broad Institute Genomics Platform"/>
            <consortium name="The Broad Institute Genome Sequencing Center for Infectious Disease"/>
            <person name="Wu L."/>
            <person name="Ma J."/>
        </authorList>
    </citation>
    <scope>NUCLEOTIDE SEQUENCE [LARGE SCALE GENOMIC DNA]</scope>
    <source>
        <strain evidence="8 9">JCM 15089</strain>
    </source>
</reference>
<dbReference type="InterPro" id="IPR014043">
    <property type="entry name" value="Acyl_transferase_dom"/>
</dbReference>
<evidence type="ECO:0000256" key="6">
    <source>
        <dbReference type="PIRNR" id="PIRNR000446"/>
    </source>
</evidence>
<dbReference type="EMBL" id="BAAADD010000002">
    <property type="protein sequence ID" value="GAA0563705.1"/>
    <property type="molecule type" value="Genomic_DNA"/>
</dbReference>
<dbReference type="RefSeq" id="WP_166932666.1">
    <property type="nucleotide sequence ID" value="NZ_BAAADD010000002.1"/>
</dbReference>
<dbReference type="Proteomes" id="UP001499951">
    <property type="component" value="Unassembled WGS sequence"/>
</dbReference>
<protein>
    <recommendedName>
        <fullName evidence="2 6">Malonyl CoA-acyl carrier protein transacylase</fullName>
        <ecNumber evidence="1 6">2.3.1.39</ecNumber>
    </recommendedName>
</protein>
<proteinExistence type="inferred from homology"/>
<evidence type="ECO:0000313" key="9">
    <source>
        <dbReference type="Proteomes" id="UP001499951"/>
    </source>
</evidence>
<dbReference type="PANTHER" id="PTHR42681:SF1">
    <property type="entry name" value="MALONYL-COA-ACYL CARRIER PROTEIN TRANSACYLASE, MITOCHONDRIAL"/>
    <property type="match status" value="1"/>
</dbReference>
<evidence type="ECO:0000256" key="3">
    <source>
        <dbReference type="ARBA" id="ARBA00022679"/>
    </source>
</evidence>
<dbReference type="Gene3D" id="3.40.366.10">
    <property type="entry name" value="Malonyl-Coenzyme A Acyl Carrier Protein, domain 2"/>
    <property type="match status" value="1"/>
</dbReference>
<dbReference type="InterPro" id="IPR004410">
    <property type="entry name" value="Malonyl_CoA-ACP_transAc_FabD"/>
</dbReference>
<dbReference type="PIRSF" id="PIRSF000446">
    <property type="entry name" value="Mct"/>
    <property type="match status" value="1"/>
</dbReference>
<dbReference type="InterPro" id="IPR001227">
    <property type="entry name" value="Ac_transferase_dom_sf"/>
</dbReference>
<dbReference type="Gene3D" id="3.30.70.250">
    <property type="entry name" value="Malonyl-CoA ACP transacylase, ACP-binding"/>
    <property type="match status" value="1"/>
</dbReference>
<dbReference type="InterPro" id="IPR016036">
    <property type="entry name" value="Malonyl_transacylase_ACP-bd"/>
</dbReference>